<organism evidence="3">
    <name type="scientific">Panstrongylus megistus</name>
    <dbReference type="NCBI Taxonomy" id="65343"/>
    <lineage>
        <taxon>Eukaryota</taxon>
        <taxon>Metazoa</taxon>
        <taxon>Ecdysozoa</taxon>
        <taxon>Arthropoda</taxon>
        <taxon>Hexapoda</taxon>
        <taxon>Insecta</taxon>
        <taxon>Pterygota</taxon>
        <taxon>Neoptera</taxon>
        <taxon>Paraneoptera</taxon>
        <taxon>Hemiptera</taxon>
        <taxon>Heteroptera</taxon>
        <taxon>Panheteroptera</taxon>
        <taxon>Cimicomorpha</taxon>
        <taxon>Reduviidae</taxon>
        <taxon>Triatominae</taxon>
        <taxon>Panstrongylus</taxon>
    </lineage>
</organism>
<protein>
    <recommendedName>
        <fullName evidence="2">DUF4780 domain-containing protein</fullName>
    </recommendedName>
</protein>
<feature type="non-terminal residue" evidence="3">
    <location>
        <position position="1"/>
    </location>
</feature>
<sequence length="359" mass="41051">IKLAGFSRRRLQLLLNSGQDYVLAKKTILKENFLKSTFKAEKRLSSESSMNQSAKKIKVHSREQSPSETLPSLKVAILHEGYPNVQLEPEKLNAIQESILEKYDTIPKDGPQVYLSKCTHKPGFLLVTCADTASFEWLRKVVPTLKPWAGATLLSLEEDDIPRPFACTAYIPDESGERLEAERILKRLKVSNRGLITKLWTILNTIPKEKGQDWTFSIDADSMDELKKLDMNPFFGFGRLRFRSMDMAAKSEPEKEIVASIRDHMPASTSHGELNQSMEHYGHGDEIKEQIGLGQPNILVDRDEREELRRGFARRTLSGGWYSGLQLQRLQTQYERRDISRDVSGRTVRDFPFSRHTSK</sequence>
<feature type="region of interest" description="Disordered" evidence="1">
    <location>
        <begin position="45"/>
        <end position="68"/>
    </location>
</feature>
<dbReference type="Pfam" id="PF16012">
    <property type="entry name" value="DUF4780"/>
    <property type="match status" value="1"/>
</dbReference>
<dbReference type="EMBL" id="GBGD01001922">
    <property type="protein sequence ID" value="JAC86967.1"/>
    <property type="molecule type" value="mRNA"/>
</dbReference>
<accession>A0A069DTH0</accession>
<feature type="region of interest" description="Disordered" evidence="1">
    <location>
        <begin position="334"/>
        <end position="359"/>
    </location>
</feature>
<proteinExistence type="evidence at transcript level"/>
<reference evidence="3" key="1">
    <citation type="journal article" date="2015" name="J. Med. Entomol.">
        <title>A Deep Insight Into the Sialotranscriptome of the Chagas Disease Vector, Panstrongylus megistus (Hemiptera: Heteroptera).</title>
        <authorList>
            <person name="Ribeiro J.M."/>
            <person name="Schwarz A."/>
            <person name="Francischetti I.M."/>
        </authorList>
    </citation>
    <scope>NUCLEOTIDE SEQUENCE</scope>
    <source>
        <tissue evidence="3">Salivary glands</tissue>
    </source>
</reference>
<dbReference type="InterPro" id="IPR031961">
    <property type="entry name" value="DUF4780"/>
</dbReference>
<feature type="domain" description="DUF4780" evidence="2">
    <location>
        <begin position="71"/>
        <end position="243"/>
    </location>
</feature>
<dbReference type="AlphaFoldDB" id="A0A069DTH0"/>
<evidence type="ECO:0000313" key="3">
    <source>
        <dbReference type="EMBL" id="JAC86967.1"/>
    </source>
</evidence>
<evidence type="ECO:0000256" key="1">
    <source>
        <dbReference type="SAM" id="MobiDB-lite"/>
    </source>
</evidence>
<feature type="compositionally biased region" description="Basic and acidic residues" evidence="1">
    <location>
        <begin position="334"/>
        <end position="353"/>
    </location>
</feature>
<evidence type="ECO:0000259" key="2">
    <source>
        <dbReference type="Pfam" id="PF16012"/>
    </source>
</evidence>
<name>A0A069DTH0_9HEMI</name>